<feature type="region of interest" description="Disordered" evidence="1">
    <location>
        <begin position="473"/>
        <end position="515"/>
    </location>
</feature>
<keyword evidence="3" id="KW-1185">Reference proteome</keyword>
<organism evidence="2 3">
    <name type="scientific">Leptomonas seymouri</name>
    <dbReference type="NCBI Taxonomy" id="5684"/>
    <lineage>
        <taxon>Eukaryota</taxon>
        <taxon>Discoba</taxon>
        <taxon>Euglenozoa</taxon>
        <taxon>Kinetoplastea</taxon>
        <taxon>Metakinetoplastina</taxon>
        <taxon>Trypanosomatida</taxon>
        <taxon>Trypanosomatidae</taxon>
        <taxon>Leishmaniinae</taxon>
        <taxon>Leptomonas</taxon>
    </lineage>
</organism>
<dbReference type="OrthoDB" id="266530at2759"/>
<evidence type="ECO:0000256" key="1">
    <source>
        <dbReference type="SAM" id="MobiDB-lite"/>
    </source>
</evidence>
<evidence type="ECO:0000313" key="3">
    <source>
        <dbReference type="Proteomes" id="UP000038009"/>
    </source>
</evidence>
<dbReference type="VEuPathDB" id="TriTrypDB:Lsey_0100_0100"/>
<name>A0A0N0P632_LEPSE</name>
<feature type="compositionally biased region" description="Polar residues" evidence="1">
    <location>
        <begin position="138"/>
        <end position="150"/>
    </location>
</feature>
<comment type="caution">
    <text evidence="2">The sequence shown here is derived from an EMBL/GenBank/DDBJ whole genome shotgun (WGS) entry which is preliminary data.</text>
</comment>
<proteinExistence type="predicted"/>
<dbReference type="Proteomes" id="UP000038009">
    <property type="component" value="Unassembled WGS sequence"/>
</dbReference>
<protein>
    <submittedName>
        <fullName evidence="2">Uncharacterized protein</fullName>
    </submittedName>
</protein>
<feature type="region of interest" description="Disordered" evidence="1">
    <location>
        <begin position="130"/>
        <end position="163"/>
    </location>
</feature>
<feature type="region of interest" description="Disordered" evidence="1">
    <location>
        <begin position="613"/>
        <end position="671"/>
    </location>
</feature>
<reference evidence="2 3" key="1">
    <citation type="journal article" date="2015" name="PLoS Pathog.">
        <title>Leptomonas seymouri: Adaptations to the Dixenous Life Cycle Analyzed by Genome Sequencing, Transcriptome Profiling and Co-infection with Leishmania donovani.</title>
        <authorList>
            <person name="Kraeva N."/>
            <person name="Butenko A."/>
            <person name="Hlavacova J."/>
            <person name="Kostygov A."/>
            <person name="Myskova J."/>
            <person name="Grybchuk D."/>
            <person name="Lestinova T."/>
            <person name="Votypka J."/>
            <person name="Volf P."/>
            <person name="Opperdoes F."/>
            <person name="Flegontov P."/>
            <person name="Lukes J."/>
            <person name="Yurchenko V."/>
        </authorList>
    </citation>
    <scope>NUCLEOTIDE SEQUENCE [LARGE SCALE GENOMIC DNA]</scope>
    <source>
        <strain evidence="2 3">ATCC 30220</strain>
    </source>
</reference>
<evidence type="ECO:0000313" key="2">
    <source>
        <dbReference type="EMBL" id="KPI87159.1"/>
    </source>
</evidence>
<feature type="compositionally biased region" description="Pro residues" evidence="1">
    <location>
        <begin position="653"/>
        <end position="665"/>
    </location>
</feature>
<dbReference type="AlphaFoldDB" id="A0A0N0P632"/>
<feature type="compositionally biased region" description="Polar residues" evidence="1">
    <location>
        <begin position="490"/>
        <end position="515"/>
    </location>
</feature>
<dbReference type="EMBL" id="LJSK01000100">
    <property type="protein sequence ID" value="KPI87159.1"/>
    <property type="molecule type" value="Genomic_DNA"/>
</dbReference>
<sequence length="671" mass="71730">MDALQLQALMRRLERPVSGLRENKACTFGEEGCRCALGGCLLHSVLVKSTLVEGTPEKTGECSFLGVDDSAVQASTLCGPLEAGMPEEGQISPSPTAPLQQQDVNALSVLHKKVEKKRCALPLKVSPRVEGTPIRQGTGFNTRKSPQPSRGNRAFGGSETPANDAESLMVTVAGSTLPTYRRENTYAGEPAPLDGDAHASHVTIISNPCSSSEVSLHNVPDLCNRLAEACTSVPQPKKQWQQDANPKGPCLADCPRECALVPPVSILNSSTAGTGRLSESRSPPPAAAINAVAPSVKGSARSAANGVSMVGGLSIIVGQGLMQTPASGCQGDANVGEELAASLLMPHDMTNVLFNGRPRRRVGAAGNVSVVEPTSDVGTPTRTRDDTRTEWELCPEVHAKHPNLATILASSRLDGSNIIEGQTPIVDRRTLLPSSDLSHTLGATSVCSKVHNPTAQQSPVSYSRSKASSGSVCSWSSGSLRPSSALAGHGTTSTTVTLQDTHQQATSPEAPQDMSSQMKAAVPRRCLLMQPQPTAPETALERELRQRQHTILDVPGVPYVDSPDISTHIDRTEARVKERKHQEFIIRWAQRGLIWQQQERAAQMRDEHFAKMRGVPEMPDPPSPRAMRETSPYRGAAPHKPQPQLKVPASSRPRPPPMHGLPPKNPQRRGL</sequence>
<accession>A0A0N0P632</accession>
<gene>
    <name evidence="2" type="ORF">ABL78_3761</name>
</gene>